<evidence type="ECO:0000313" key="1">
    <source>
        <dbReference type="EMBL" id="MDM9630924.1"/>
    </source>
</evidence>
<organism evidence="1 2">
    <name type="scientific">Robiginitalea aurantiaca</name>
    <dbReference type="NCBI Taxonomy" id="3056915"/>
    <lineage>
        <taxon>Bacteria</taxon>
        <taxon>Pseudomonadati</taxon>
        <taxon>Bacteroidota</taxon>
        <taxon>Flavobacteriia</taxon>
        <taxon>Flavobacteriales</taxon>
        <taxon>Flavobacteriaceae</taxon>
        <taxon>Robiginitalea</taxon>
    </lineage>
</organism>
<sequence length="158" mass="17059">MKKFLILLISISLFGCSDDDGGSTTNPNRDLVVGTWNLSELTISPAQDINQDGSTTTNVLSEIDCTITGRITINQNNTWTFSGNDLIVTTITGGLFIFQCSENSRNEGGNWDIEGNVLRLADGTGAITLFSFSSTQETLTNIIGENLPGLQAEIYSKQ</sequence>
<gene>
    <name evidence="1" type="ORF">QU605_05550</name>
</gene>
<evidence type="ECO:0008006" key="3">
    <source>
        <dbReference type="Google" id="ProtNLM"/>
    </source>
</evidence>
<proteinExistence type="predicted"/>
<accession>A0ABT7WDN4</accession>
<reference evidence="1" key="1">
    <citation type="submission" date="2023-06" db="EMBL/GenBank/DDBJ databases">
        <title>Robiginitalea aurantiacus sp. nov. and Algoriphagus sediminis sp. nov., isolated from coastal sediment.</title>
        <authorList>
            <person name="Zhou Z.Y."/>
            <person name="An J."/>
            <person name="Jia Y.W."/>
            <person name="Du Z.J."/>
        </authorList>
    </citation>
    <scope>NUCLEOTIDE SEQUENCE</scope>
    <source>
        <strain evidence="1">M39</strain>
    </source>
</reference>
<comment type="caution">
    <text evidence="1">The sequence shown here is derived from an EMBL/GenBank/DDBJ whole genome shotgun (WGS) entry which is preliminary data.</text>
</comment>
<name>A0ABT7WDN4_9FLAO</name>
<protein>
    <recommendedName>
        <fullName evidence="3">Lipocalin-like domain-containing protein</fullName>
    </recommendedName>
</protein>
<dbReference type="PROSITE" id="PS51257">
    <property type="entry name" value="PROKAR_LIPOPROTEIN"/>
    <property type="match status" value="1"/>
</dbReference>
<dbReference type="EMBL" id="JAUDUY010000002">
    <property type="protein sequence ID" value="MDM9630924.1"/>
    <property type="molecule type" value="Genomic_DNA"/>
</dbReference>
<evidence type="ECO:0000313" key="2">
    <source>
        <dbReference type="Proteomes" id="UP001174839"/>
    </source>
</evidence>
<dbReference type="RefSeq" id="WP_289724286.1">
    <property type="nucleotide sequence ID" value="NZ_JAUDUY010000002.1"/>
</dbReference>
<dbReference type="Proteomes" id="UP001174839">
    <property type="component" value="Unassembled WGS sequence"/>
</dbReference>
<keyword evidence="2" id="KW-1185">Reference proteome</keyword>